<dbReference type="Proteomes" id="UP000093510">
    <property type="component" value="Unassembled WGS sequence"/>
</dbReference>
<proteinExistence type="predicted"/>
<dbReference type="OrthoDB" id="9808624at2"/>
<sequence length="208" mass="22885">MKYIKPVVYGNSFSCPHCGAIAKQDWWHCNWNGSQYPENSSNPLKVANCQHCNDNSVWIENKMYFPDLGNSPFPNPEMPDSVLKLYTEASGICSKSPRGASALLRLSIQVLCKELGEDGKNINTDIGNLVKKGLPVIVQQSLDIVRVTGNDAVHPGQIDTDNPSTVGQLFDLINIIVEYMIALPKKVNGIYNALPADKVKGINNRDGK</sequence>
<dbReference type="STRING" id="1763534.GCA_001831475_01997"/>
<name>A0A1B9E4C1_9FLAO</name>
<evidence type="ECO:0000313" key="2">
    <source>
        <dbReference type="EMBL" id="OCB76804.1"/>
    </source>
</evidence>
<reference evidence="2 3" key="1">
    <citation type="submission" date="2016-03" db="EMBL/GenBank/DDBJ databases">
        <authorList>
            <person name="Ploux O."/>
        </authorList>
    </citation>
    <scope>NUCLEOTIDE SEQUENCE [LARGE SCALE GENOMIC DNA]</scope>
    <source>
        <strain evidence="2 3">LPB0076</strain>
    </source>
</reference>
<organism evidence="2 3">
    <name type="scientific">Flavobacterium crassostreae</name>
    <dbReference type="NCBI Taxonomy" id="1763534"/>
    <lineage>
        <taxon>Bacteria</taxon>
        <taxon>Pseudomonadati</taxon>
        <taxon>Bacteroidota</taxon>
        <taxon>Flavobacteriia</taxon>
        <taxon>Flavobacteriales</taxon>
        <taxon>Flavobacteriaceae</taxon>
        <taxon>Flavobacterium</taxon>
    </lineage>
</organism>
<gene>
    <name evidence="2" type="ORF">LPBF_05730</name>
</gene>
<comment type="caution">
    <text evidence="2">The sequence shown here is derived from an EMBL/GenBank/DDBJ whole genome shotgun (WGS) entry which is preliminary data.</text>
</comment>
<protein>
    <recommendedName>
        <fullName evidence="1">DUF4145 domain-containing protein</fullName>
    </recommendedName>
</protein>
<evidence type="ECO:0000313" key="3">
    <source>
        <dbReference type="Proteomes" id="UP000093510"/>
    </source>
</evidence>
<evidence type="ECO:0000259" key="1">
    <source>
        <dbReference type="Pfam" id="PF13643"/>
    </source>
</evidence>
<dbReference type="Pfam" id="PF13643">
    <property type="entry name" value="DUF4145"/>
    <property type="match status" value="1"/>
</dbReference>
<dbReference type="EMBL" id="LVEP01000020">
    <property type="protein sequence ID" value="OCB76804.1"/>
    <property type="molecule type" value="Genomic_DNA"/>
</dbReference>
<accession>A0A1B9E4C1</accession>
<dbReference type="RefSeq" id="WP_066333651.1">
    <property type="nucleotide sequence ID" value="NZ_CP017688.1"/>
</dbReference>
<dbReference type="InterPro" id="IPR025285">
    <property type="entry name" value="DUF4145"/>
</dbReference>
<keyword evidence="3" id="KW-1185">Reference proteome</keyword>
<dbReference type="AlphaFoldDB" id="A0A1B9E4C1"/>
<feature type="domain" description="DUF4145" evidence="1">
    <location>
        <begin position="88"/>
        <end position="161"/>
    </location>
</feature>